<feature type="domain" description="YjeF C-terminal" evidence="13">
    <location>
        <begin position="306"/>
        <end position="587"/>
    </location>
</feature>
<feature type="binding site" evidence="12">
    <location>
        <begin position="115"/>
        <end position="119"/>
    </location>
    <ligand>
        <name>(6S)-NADPHX</name>
        <dbReference type="ChEBI" id="CHEBI:64076"/>
    </ligand>
</feature>
<feature type="binding site" evidence="11">
    <location>
        <position position="533"/>
    </location>
    <ligand>
        <name>(6S)-NADPHX</name>
        <dbReference type="ChEBI" id="CHEBI:64076"/>
    </ligand>
</feature>
<feature type="binding site" evidence="12">
    <location>
        <position position="184"/>
    </location>
    <ligand>
        <name>K(+)</name>
        <dbReference type="ChEBI" id="CHEBI:29103"/>
    </ligand>
</feature>
<feature type="binding site" evidence="12">
    <location>
        <position position="230"/>
    </location>
    <ligand>
        <name>(6S)-NADPHX</name>
        <dbReference type="ChEBI" id="CHEBI:64076"/>
    </ligand>
</feature>
<dbReference type="GO" id="GO:0052855">
    <property type="term" value="F:ADP-dependent NAD(P)H-hydrate dehydratase activity"/>
    <property type="evidence" value="ECO:0007669"/>
    <property type="project" value="UniProtKB-UniRule"/>
</dbReference>
<feature type="binding site" evidence="12">
    <location>
        <position position="233"/>
    </location>
    <ligand>
        <name>K(+)</name>
        <dbReference type="ChEBI" id="CHEBI:29103"/>
    </ligand>
</feature>
<feature type="binding site" evidence="11">
    <location>
        <begin position="499"/>
        <end position="503"/>
    </location>
    <ligand>
        <name>AMP</name>
        <dbReference type="ChEBI" id="CHEBI:456215"/>
    </ligand>
</feature>
<comment type="function">
    <text evidence="11">Catalyzes the dehydration of the S-form of NAD(P)HX at the expense of ADP, which is converted to AMP. Together with NAD(P)HX epimerase, which catalyzes the epimerization of the S- and R-forms, the enzyme allows the repair of both epimers of NAD(P)HX, a damaged form of NAD(P)H that is a result of enzymatic or heat-dependent hydration.</text>
</comment>
<comment type="catalytic activity">
    <reaction evidence="10 11">
        <text>(6S)-NADPHX + ADP = AMP + phosphate + NADPH + H(+)</text>
        <dbReference type="Rhea" id="RHEA:32235"/>
        <dbReference type="ChEBI" id="CHEBI:15378"/>
        <dbReference type="ChEBI" id="CHEBI:43474"/>
        <dbReference type="ChEBI" id="CHEBI:57783"/>
        <dbReference type="ChEBI" id="CHEBI:64076"/>
        <dbReference type="ChEBI" id="CHEBI:456215"/>
        <dbReference type="ChEBI" id="CHEBI:456216"/>
        <dbReference type="EC" id="4.2.1.136"/>
    </reaction>
</comment>
<evidence type="ECO:0000256" key="4">
    <source>
        <dbReference type="ARBA" id="ARBA00022840"/>
    </source>
</evidence>
<comment type="similarity">
    <text evidence="11">Belongs to the NnrD/CARKD family.</text>
</comment>
<evidence type="ECO:0000256" key="9">
    <source>
        <dbReference type="ARBA" id="ARBA00048238"/>
    </source>
</evidence>
<dbReference type="STRING" id="53501.SAMN04488043_11313"/>
<evidence type="ECO:0000256" key="11">
    <source>
        <dbReference type="HAMAP-Rule" id="MF_01965"/>
    </source>
</evidence>
<proteinExistence type="inferred from homology"/>
<dbReference type="AlphaFoldDB" id="A0A0P1F6X3"/>
<feature type="binding site" evidence="11">
    <location>
        <position position="532"/>
    </location>
    <ligand>
        <name>AMP</name>
        <dbReference type="ChEBI" id="CHEBI:456215"/>
    </ligand>
</feature>
<comment type="cofactor">
    <cofactor evidence="11">
        <name>Mg(2+)</name>
        <dbReference type="ChEBI" id="CHEBI:18420"/>
    </cofactor>
</comment>
<dbReference type="CDD" id="cd01171">
    <property type="entry name" value="YXKO-related"/>
    <property type="match status" value="1"/>
</dbReference>
<accession>A0A0P1F6X3</accession>
<dbReference type="GO" id="GO:0052856">
    <property type="term" value="F:NAD(P)HX epimerase activity"/>
    <property type="evidence" value="ECO:0007669"/>
    <property type="project" value="UniProtKB-UniRule"/>
</dbReference>
<comment type="catalytic activity">
    <reaction evidence="12">
        <text>(6R)-NADHX = (6S)-NADHX</text>
        <dbReference type="Rhea" id="RHEA:32215"/>
        <dbReference type="ChEBI" id="CHEBI:64074"/>
        <dbReference type="ChEBI" id="CHEBI:64075"/>
        <dbReference type="EC" id="5.1.99.6"/>
    </reaction>
</comment>
<feature type="binding site" evidence="12">
    <location>
        <position position="116"/>
    </location>
    <ligand>
        <name>K(+)</name>
        <dbReference type="ChEBI" id="CHEBI:29103"/>
    </ligand>
</feature>
<dbReference type="Gene3D" id="3.40.50.10260">
    <property type="entry name" value="YjeF N-terminal domain"/>
    <property type="match status" value="1"/>
</dbReference>
<evidence type="ECO:0000259" key="14">
    <source>
        <dbReference type="PROSITE" id="PS51385"/>
    </source>
</evidence>
<keyword evidence="7 11" id="KW-0456">Lyase</keyword>
<dbReference type="PROSITE" id="PS01050">
    <property type="entry name" value="YJEF_C_2"/>
    <property type="match status" value="1"/>
</dbReference>
<dbReference type="Gene3D" id="3.40.1190.20">
    <property type="match status" value="1"/>
</dbReference>
<dbReference type="InterPro" id="IPR029056">
    <property type="entry name" value="Ribokinase-like"/>
</dbReference>
<dbReference type="SUPFAM" id="SSF64153">
    <property type="entry name" value="YjeF N-terminal domain-like"/>
    <property type="match status" value="1"/>
</dbReference>
<dbReference type="PANTHER" id="PTHR12592:SF0">
    <property type="entry name" value="ATP-DEPENDENT (S)-NAD(P)H-HYDRATE DEHYDRATASE"/>
    <property type="match status" value="1"/>
</dbReference>
<feature type="binding site" evidence="11">
    <location>
        <position position="454"/>
    </location>
    <ligand>
        <name>(6S)-NADPHX</name>
        <dbReference type="ChEBI" id="CHEBI:64076"/>
    </ligand>
</feature>
<reference evidence="15 16" key="1">
    <citation type="submission" date="2015-09" db="EMBL/GenBank/DDBJ databases">
        <authorList>
            <consortium name="Swine Surveillance"/>
        </authorList>
    </citation>
    <scope>NUCLEOTIDE SEQUENCE [LARGE SCALE GENOMIC DNA]</scope>
    <source>
        <strain evidence="15 16">CECT 4357</strain>
    </source>
</reference>
<dbReference type="GO" id="GO:0005524">
    <property type="term" value="F:ATP binding"/>
    <property type="evidence" value="ECO:0007669"/>
    <property type="project" value="UniProtKB-KW"/>
</dbReference>
<keyword evidence="5 11" id="KW-0521">NADP</keyword>
<comment type="similarity">
    <text evidence="12">Belongs to the NnrE/AIBP family.</text>
</comment>
<keyword evidence="6 11" id="KW-0520">NAD</keyword>
<dbReference type="InterPro" id="IPR004443">
    <property type="entry name" value="YjeF_N_dom"/>
</dbReference>
<comment type="similarity">
    <text evidence="2">In the C-terminal section; belongs to the NnrD/CARKD family.</text>
</comment>
<dbReference type="SUPFAM" id="SSF53613">
    <property type="entry name" value="Ribokinase-like"/>
    <property type="match status" value="1"/>
</dbReference>
<dbReference type="Pfam" id="PF03853">
    <property type="entry name" value="YjeF_N"/>
    <property type="match status" value="1"/>
</dbReference>
<evidence type="ECO:0000256" key="6">
    <source>
        <dbReference type="ARBA" id="ARBA00023027"/>
    </source>
</evidence>
<dbReference type="HAMAP" id="MF_01965">
    <property type="entry name" value="NADHX_dehydratase"/>
    <property type="match status" value="1"/>
</dbReference>
<comment type="function">
    <text evidence="8">Bifunctional enzyme that catalyzes the epimerization of the S- and R-forms of NAD(P)HX and the dehydration of the S-form of NAD(P)HX at the expense of ADP, which is converted to AMP. This allows the repair of both epimers of NAD(P)HX, a damaged form of NAD(P)H that is a result of enzymatic or heat-dependent hydration.</text>
</comment>
<dbReference type="EMBL" id="CYSA01000008">
    <property type="protein sequence ID" value="CUH63592.1"/>
    <property type="molecule type" value="Genomic_DNA"/>
</dbReference>
<evidence type="ECO:0000256" key="5">
    <source>
        <dbReference type="ARBA" id="ARBA00022857"/>
    </source>
</evidence>
<feature type="binding site" evidence="11">
    <location>
        <position position="341"/>
    </location>
    <ligand>
        <name>(6S)-NADPHX</name>
        <dbReference type="ChEBI" id="CHEBI:64076"/>
    </ligand>
</feature>
<dbReference type="GO" id="GO:0110051">
    <property type="term" value="P:metabolite repair"/>
    <property type="evidence" value="ECO:0007669"/>
    <property type="project" value="TreeGrafter"/>
</dbReference>
<dbReference type="NCBIfam" id="TIGR00197">
    <property type="entry name" value="yjeF_nterm"/>
    <property type="match status" value="1"/>
</dbReference>
<evidence type="ECO:0000256" key="2">
    <source>
        <dbReference type="ARBA" id="ARBA00009524"/>
    </source>
</evidence>
<evidence type="ECO:0000313" key="15">
    <source>
        <dbReference type="EMBL" id="CUH63592.1"/>
    </source>
</evidence>
<evidence type="ECO:0000256" key="12">
    <source>
        <dbReference type="HAMAP-Rule" id="MF_01966"/>
    </source>
</evidence>
<protein>
    <recommendedName>
        <fullName evidence="11 12">Multifunctional fusion protein</fullName>
    </recommendedName>
    <domain>
        <recommendedName>
            <fullName evidence="11">ADP-dependent (S)-NAD(P)H-hydrate dehydratase</fullName>
            <ecNumber evidence="11">4.2.1.136</ecNumber>
        </recommendedName>
        <alternativeName>
            <fullName evidence="11">ADP-dependent NAD(P)HX dehydratase</fullName>
        </alternativeName>
    </domain>
    <domain>
        <recommendedName>
            <fullName evidence="12">NAD(P)H-hydrate epimerase</fullName>
            <ecNumber evidence="12">5.1.99.6</ecNumber>
        </recommendedName>
        <alternativeName>
            <fullName evidence="12">NAD(P)HX epimerase</fullName>
        </alternativeName>
    </domain>
</protein>
<organism evidence="15 16">
    <name type="scientific">Thalassovita gelatinovora</name>
    <name type="common">Thalassobius gelatinovorus</name>
    <dbReference type="NCBI Taxonomy" id="53501"/>
    <lineage>
        <taxon>Bacteria</taxon>
        <taxon>Pseudomonadati</taxon>
        <taxon>Pseudomonadota</taxon>
        <taxon>Alphaproteobacteria</taxon>
        <taxon>Rhodobacterales</taxon>
        <taxon>Roseobacteraceae</taxon>
        <taxon>Thalassovita</taxon>
    </lineage>
</organism>
<evidence type="ECO:0000256" key="1">
    <source>
        <dbReference type="ARBA" id="ARBA00006001"/>
    </source>
</evidence>
<feature type="domain" description="YjeF N-terminal" evidence="14">
    <location>
        <begin position="37"/>
        <end position="295"/>
    </location>
</feature>
<dbReference type="EC" id="4.2.1.136" evidence="11"/>
<evidence type="ECO:0000256" key="10">
    <source>
        <dbReference type="ARBA" id="ARBA00049209"/>
    </source>
</evidence>
<feature type="binding site" evidence="12">
    <location>
        <begin position="188"/>
        <end position="194"/>
    </location>
    <ligand>
        <name>(6S)-NADPHX</name>
        <dbReference type="ChEBI" id="CHEBI:64076"/>
    </ligand>
</feature>
<dbReference type="HAMAP" id="MF_01966">
    <property type="entry name" value="NADHX_epimerase"/>
    <property type="match status" value="1"/>
</dbReference>
<evidence type="ECO:0000256" key="8">
    <source>
        <dbReference type="ARBA" id="ARBA00025153"/>
    </source>
</evidence>
<sequence length="591" mass="62869">MADSRNTIKKTSKRLKGVRNENFVAEFMTELLSAAQMRAIEQAAIESGEVTGLELMERAGQGVVEAIFAEWPELAVSPAAGGEGGVAPRPAGPDSPQDICEQKKLRAVVLCGPGNNGGDGFVVARLLKERGWEVEVFLYGDAGKLPPDAKANYERWLEMGEVTEYDGEFWMDPSIYREDSVLVDALFGTGLTRPVENFNAFGWVTQLTEWRLSPENRGAAYPAPRVVSVDMPSGVCADSGRRLYSADPPFDLEEISADLTVTFHSKKLGHVLAVGPYYSGKVVVQDIGLCEDHEWRKANWKQIAKQFDAPFVGLLAKGYGGHKYSHGHALILSGRPGRTGAARMAARGALRIGAGLVTLAVPPAAQAEVAAQVTAIMLRRVGDATALTKVLEDARFNAIGLGPALGLDAGAAALVAAALEAGRASVLDADALTLLAQDAALFSKLHENCVLTPHAGEFRRLFPDIAAKLETAPVQGPAYSKVDAVREAAKRAGCVVLFKGPDTVIAAPDGRCSINSAQYERAAPWLATAGSGDVLTGFIAGLLARGFAPQSAAETAAWLHVECALEFGPGLMAEDLSEQLPKVFRRLLSQP</sequence>
<keyword evidence="12" id="KW-0413">Isomerase</keyword>
<comment type="cofactor">
    <cofactor evidence="12">
        <name>K(+)</name>
        <dbReference type="ChEBI" id="CHEBI:29103"/>
    </cofactor>
    <text evidence="12">Binds 1 potassium ion per subunit.</text>
</comment>
<keyword evidence="16" id="KW-1185">Reference proteome</keyword>
<dbReference type="InterPro" id="IPR000631">
    <property type="entry name" value="CARKD"/>
</dbReference>
<dbReference type="InterPro" id="IPR017953">
    <property type="entry name" value="Carbohydrate_kinase_pred_CS"/>
</dbReference>
<dbReference type="EC" id="5.1.99.6" evidence="12"/>
<evidence type="ECO:0000256" key="7">
    <source>
        <dbReference type="ARBA" id="ARBA00023239"/>
    </source>
</evidence>
<dbReference type="GO" id="GO:0046872">
    <property type="term" value="F:metal ion binding"/>
    <property type="evidence" value="ECO:0007669"/>
    <property type="project" value="UniProtKB-KW"/>
</dbReference>
<keyword evidence="12" id="KW-0630">Potassium</keyword>
<keyword evidence="4 11" id="KW-0067">ATP-binding</keyword>
<keyword evidence="3 11" id="KW-0547">Nucleotide-binding</keyword>
<dbReference type="NCBIfam" id="TIGR00196">
    <property type="entry name" value="yjeF_cterm"/>
    <property type="match status" value="1"/>
</dbReference>
<comment type="subunit">
    <text evidence="11">Homotetramer.</text>
</comment>
<dbReference type="Pfam" id="PF01256">
    <property type="entry name" value="Carb_kinase"/>
    <property type="match status" value="1"/>
</dbReference>
<comment type="catalytic activity">
    <reaction evidence="12">
        <text>(6R)-NADPHX = (6S)-NADPHX</text>
        <dbReference type="Rhea" id="RHEA:32227"/>
        <dbReference type="ChEBI" id="CHEBI:64076"/>
        <dbReference type="ChEBI" id="CHEBI:64077"/>
        <dbReference type="EC" id="5.1.99.6"/>
    </reaction>
</comment>
<comment type="function">
    <text evidence="12">Catalyzes the epimerization of the S- and R-forms of NAD(P)HX, a damaged form of NAD(P)H that is a result of enzymatic or heat-dependent hydration. This is a prerequisite for the S-specific NAD(P)H-hydrate dehydratase to allow the repair of both epimers of NAD(P)HX.</text>
</comment>
<name>A0A0P1F6X3_THAGE</name>
<comment type="catalytic activity">
    <reaction evidence="9 11">
        <text>(6S)-NADHX + ADP = AMP + phosphate + NADH + H(+)</text>
        <dbReference type="Rhea" id="RHEA:32223"/>
        <dbReference type="ChEBI" id="CHEBI:15378"/>
        <dbReference type="ChEBI" id="CHEBI:43474"/>
        <dbReference type="ChEBI" id="CHEBI:57945"/>
        <dbReference type="ChEBI" id="CHEBI:64074"/>
        <dbReference type="ChEBI" id="CHEBI:456215"/>
        <dbReference type="ChEBI" id="CHEBI:456216"/>
        <dbReference type="EC" id="4.2.1.136"/>
    </reaction>
</comment>
<dbReference type="PANTHER" id="PTHR12592">
    <property type="entry name" value="ATP-DEPENDENT (S)-NAD(P)H-HYDRATE DEHYDRATASE FAMILY MEMBER"/>
    <property type="match status" value="1"/>
</dbReference>
<comment type="similarity">
    <text evidence="1">In the N-terminal section; belongs to the NnrE/AIBP family.</text>
</comment>
<dbReference type="GO" id="GO:0046496">
    <property type="term" value="P:nicotinamide nucleotide metabolic process"/>
    <property type="evidence" value="ECO:0007669"/>
    <property type="project" value="UniProtKB-UniRule"/>
</dbReference>
<comment type="caution">
    <text evidence="11">Lacks conserved residue(s) required for the propagation of feature annotation.</text>
</comment>
<evidence type="ECO:0000256" key="3">
    <source>
        <dbReference type="ARBA" id="ARBA00022741"/>
    </source>
</evidence>
<evidence type="ECO:0000313" key="16">
    <source>
        <dbReference type="Proteomes" id="UP000051587"/>
    </source>
</evidence>
<dbReference type="InterPro" id="IPR036652">
    <property type="entry name" value="YjeF_N_dom_sf"/>
</dbReference>
<dbReference type="PROSITE" id="PS51383">
    <property type="entry name" value="YJEF_C_3"/>
    <property type="match status" value="1"/>
</dbReference>
<keyword evidence="12" id="KW-0479">Metal-binding</keyword>
<dbReference type="Proteomes" id="UP000051587">
    <property type="component" value="Unassembled WGS sequence"/>
</dbReference>
<dbReference type="PROSITE" id="PS51385">
    <property type="entry name" value="YJEF_N"/>
    <property type="match status" value="1"/>
</dbReference>
<gene>
    <name evidence="15" type="primary">nnr</name>
    <name evidence="11" type="synonym">nnrD</name>
    <name evidence="12" type="synonym">nnrE</name>
    <name evidence="15" type="ORF">TG4357_00772</name>
</gene>
<evidence type="ECO:0000259" key="13">
    <source>
        <dbReference type="PROSITE" id="PS51383"/>
    </source>
</evidence>